<dbReference type="Proteomes" id="UP000053268">
    <property type="component" value="Unassembled WGS sequence"/>
</dbReference>
<feature type="region of interest" description="Disordered" evidence="1">
    <location>
        <begin position="1"/>
        <end position="28"/>
    </location>
</feature>
<feature type="compositionally biased region" description="Low complexity" evidence="1">
    <location>
        <begin position="125"/>
        <end position="134"/>
    </location>
</feature>
<dbReference type="AlphaFoldDB" id="A0A194PPW2"/>
<sequence length="175" mass="19841">MVRRFSGRGGRRPAMGRRWSSGEQDTWKPRAESVQLRTIPVFVCDPAEYCGWRECELDARPFISLQLPKPAYRTTALHNCRNPPVGEARRPCGRSGRDSNAADMRCALYALFNGAAPAGGERRPTNTTPTSNTPQLSHSLFYHSHLERKISARTCSSVRRRASVRYYDEVLRTKE</sequence>
<feature type="compositionally biased region" description="Basic residues" evidence="1">
    <location>
        <begin position="1"/>
        <end position="15"/>
    </location>
</feature>
<dbReference type="EMBL" id="KQ459597">
    <property type="protein sequence ID" value="KPI95008.1"/>
    <property type="molecule type" value="Genomic_DNA"/>
</dbReference>
<accession>A0A194PPW2</accession>
<evidence type="ECO:0000256" key="1">
    <source>
        <dbReference type="SAM" id="MobiDB-lite"/>
    </source>
</evidence>
<name>A0A194PPW2_PAPXU</name>
<feature type="region of interest" description="Disordered" evidence="1">
    <location>
        <begin position="117"/>
        <end position="136"/>
    </location>
</feature>
<keyword evidence="3" id="KW-1185">Reference proteome</keyword>
<protein>
    <submittedName>
        <fullName evidence="2">Uncharacterized protein</fullName>
    </submittedName>
</protein>
<gene>
    <name evidence="2" type="ORF">RR46_12012</name>
</gene>
<organism evidence="2 3">
    <name type="scientific">Papilio xuthus</name>
    <name type="common">Asian swallowtail butterfly</name>
    <dbReference type="NCBI Taxonomy" id="66420"/>
    <lineage>
        <taxon>Eukaryota</taxon>
        <taxon>Metazoa</taxon>
        <taxon>Ecdysozoa</taxon>
        <taxon>Arthropoda</taxon>
        <taxon>Hexapoda</taxon>
        <taxon>Insecta</taxon>
        <taxon>Pterygota</taxon>
        <taxon>Neoptera</taxon>
        <taxon>Endopterygota</taxon>
        <taxon>Lepidoptera</taxon>
        <taxon>Glossata</taxon>
        <taxon>Ditrysia</taxon>
        <taxon>Papilionoidea</taxon>
        <taxon>Papilionidae</taxon>
        <taxon>Papilioninae</taxon>
        <taxon>Papilio</taxon>
    </lineage>
</organism>
<reference evidence="2 3" key="1">
    <citation type="journal article" date="2015" name="Nat. Commun.">
        <title>Outbred genome sequencing and CRISPR/Cas9 gene editing in butterflies.</title>
        <authorList>
            <person name="Li X."/>
            <person name="Fan D."/>
            <person name="Zhang W."/>
            <person name="Liu G."/>
            <person name="Zhang L."/>
            <person name="Zhao L."/>
            <person name="Fang X."/>
            <person name="Chen L."/>
            <person name="Dong Y."/>
            <person name="Chen Y."/>
            <person name="Ding Y."/>
            <person name="Zhao R."/>
            <person name="Feng M."/>
            <person name="Zhu Y."/>
            <person name="Feng Y."/>
            <person name="Jiang X."/>
            <person name="Zhu D."/>
            <person name="Xiang H."/>
            <person name="Feng X."/>
            <person name="Li S."/>
            <person name="Wang J."/>
            <person name="Zhang G."/>
            <person name="Kronforst M.R."/>
            <person name="Wang W."/>
        </authorList>
    </citation>
    <scope>NUCLEOTIDE SEQUENCE [LARGE SCALE GENOMIC DNA]</scope>
    <source>
        <strain evidence="2">Ya'a_city_454_Px</strain>
        <tissue evidence="2">Whole body</tissue>
    </source>
</reference>
<evidence type="ECO:0000313" key="3">
    <source>
        <dbReference type="Proteomes" id="UP000053268"/>
    </source>
</evidence>
<proteinExistence type="predicted"/>
<evidence type="ECO:0000313" key="2">
    <source>
        <dbReference type="EMBL" id="KPI95008.1"/>
    </source>
</evidence>